<evidence type="ECO:0000313" key="3">
    <source>
        <dbReference type="Proteomes" id="UP000315496"/>
    </source>
</evidence>
<sequence>MGGVEKKPRPVLRTLLQFKLVLLHLLRLHGRVRPNRVIATLLLSSTYVGRGVTRALSCLEEKTVLKYFQQFYSKPIRYRLRVETTRQRALLQLIEASILLSSVPVFIQNQLLRFEIRLQGSERLHLFARAYCYDASFPIYHLQTIGIQASVSTTNRHEKDESLLQTSIQDERICILCFYGSIIVSLAVRVSHVNEVLGLNVVSSFTWGLTPGLLKSLLLQQKQILEAAHLDGVECYKVFETQHCYLSAGFPLILLRERADPLLLFLTQGLEDDTIVAVRLTADNQLFILTHETALYFLNPSSPARNPCQFLTRLLVGPARKSITQDRGTELLPLLLTDSGWIAIKSITLTGETHLQRVRLPLALEEIINTHATDEVRRGLFWTHLPGASTSPTYLLSYKEGVHRVVCVVLHTLVCRKSLRRCQRVMTLEDRFLLLNDQGGSINSLSGKMVVWDVKIV</sequence>
<feature type="signal peptide" evidence="1">
    <location>
        <begin position="1"/>
        <end position="34"/>
    </location>
</feature>
<feature type="chain" id="PRO_5021315455" evidence="1">
    <location>
        <begin position="35"/>
        <end position="457"/>
    </location>
</feature>
<proteinExistence type="predicted"/>
<protein>
    <submittedName>
        <fullName evidence="2">Uncharacterized protein</fullName>
    </submittedName>
</protein>
<reference evidence="2 3" key="1">
    <citation type="submission" date="2019-05" db="EMBL/GenBank/DDBJ databases">
        <title>The compact genome of Giardia muris reveals important steps in the evolution of intestinal protozoan parasites.</title>
        <authorList>
            <person name="Xu F."/>
            <person name="Jimenez-Gonzalez A."/>
            <person name="Einarsson E."/>
            <person name="Astvaldsson A."/>
            <person name="Peirasmaki D."/>
            <person name="Eckmann L."/>
            <person name="Andersson J.O."/>
            <person name="Svard S.G."/>
            <person name="Jerlstrom-Hultqvist J."/>
        </authorList>
    </citation>
    <scope>NUCLEOTIDE SEQUENCE [LARGE SCALE GENOMIC DNA]</scope>
    <source>
        <strain evidence="2 3">Roberts-Thomson</strain>
    </source>
</reference>
<gene>
    <name evidence="2" type="ORF">GMRT_11023</name>
</gene>
<dbReference type="EMBL" id="VDLU01000004">
    <property type="protein sequence ID" value="TNJ27188.1"/>
    <property type="molecule type" value="Genomic_DNA"/>
</dbReference>
<accession>A0A4Z1SUA1</accession>
<keyword evidence="1" id="KW-0732">Signal</keyword>
<comment type="caution">
    <text evidence="2">The sequence shown here is derived from an EMBL/GenBank/DDBJ whole genome shotgun (WGS) entry which is preliminary data.</text>
</comment>
<name>A0A4Z1SUA1_GIAMU</name>
<dbReference type="Proteomes" id="UP000315496">
    <property type="component" value="Chromosome 4"/>
</dbReference>
<keyword evidence="3" id="KW-1185">Reference proteome</keyword>
<dbReference type="VEuPathDB" id="GiardiaDB:GMRT_11023"/>
<organism evidence="2 3">
    <name type="scientific">Giardia muris</name>
    <dbReference type="NCBI Taxonomy" id="5742"/>
    <lineage>
        <taxon>Eukaryota</taxon>
        <taxon>Metamonada</taxon>
        <taxon>Diplomonadida</taxon>
        <taxon>Hexamitidae</taxon>
        <taxon>Giardiinae</taxon>
        <taxon>Giardia</taxon>
    </lineage>
</organism>
<evidence type="ECO:0000256" key="1">
    <source>
        <dbReference type="SAM" id="SignalP"/>
    </source>
</evidence>
<evidence type="ECO:0000313" key="2">
    <source>
        <dbReference type="EMBL" id="TNJ27188.1"/>
    </source>
</evidence>
<dbReference type="AlphaFoldDB" id="A0A4Z1SUA1"/>